<dbReference type="PROSITE" id="PS00018">
    <property type="entry name" value="EF_HAND_1"/>
    <property type="match status" value="1"/>
</dbReference>
<feature type="transmembrane region" description="Helical" evidence="7">
    <location>
        <begin position="377"/>
        <end position="402"/>
    </location>
</feature>
<evidence type="ECO:0000256" key="2">
    <source>
        <dbReference type="ARBA" id="ARBA00022692"/>
    </source>
</evidence>
<keyword evidence="2 7" id="KW-0812">Transmembrane</keyword>
<comment type="caution">
    <text evidence="9">The sequence shown here is derived from an EMBL/GenBank/DDBJ whole genome shotgun (WGS) entry which is preliminary data.</text>
</comment>
<dbReference type="Pfam" id="PF00520">
    <property type="entry name" value="Ion_trans"/>
    <property type="match status" value="1"/>
</dbReference>
<comment type="subcellular location">
    <subcellularLocation>
        <location evidence="1">Membrane</location>
        <topology evidence="1">Multi-pass membrane protein</topology>
    </subcellularLocation>
</comment>
<dbReference type="InterPro" id="IPR005821">
    <property type="entry name" value="Ion_trans_dom"/>
</dbReference>
<proteinExistence type="predicted"/>
<dbReference type="InterPro" id="IPR011992">
    <property type="entry name" value="EF-hand-dom_pair"/>
</dbReference>
<dbReference type="GO" id="GO:0001518">
    <property type="term" value="C:voltage-gated sodium channel complex"/>
    <property type="evidence" value="ECO:0007669"/>
    <property type="project" value="TreeGrafter"/>
</dbReference>
<keyword evidence="10" id="KW-1185">Reference proteome</keyword>
<dbReference type="GO" id="GO:0005509">
    <property type="term" value="F:calcium ion binding"/>
    <property type="evidence" value="ECO:0007669"/>
    <property type="project" value="InterPro"/>
</dbReference>
<feature type="transmembrane region" description="Helical" evidence="7">
    <location>
        <begin position="148"/>
        <end position="166"/>
    </location>
</feature>
<dbReference type="PANTHER" id="PTHR10037:SF62">
    <property type="entry name" value="SODIUM CHANNEL PROTEIN 60E"/>
    <property type="match status" value="1"/>
</dbReference>
<sequence>MDDDAWLVNPHTRDATSSGKAQELSSLPVPVDLTDADDFPLLKQQHDAVMRRLDIQDDLLHQLLASLQVPGLPSVGSEPLLGSDSQEEVGSLPVVRPVLSYTQEDLQLQESAMHVAASRKRRRFSTRSVHGVHPPGGWRLRRIVQTQAFEAFFALVVLSNAVFIGIEVQRDVEFSGAETRPVWLYVVQYTYTVLFTLELALRIGAFGVMWSFRYSEDRFWSWLDAFIVASALWEVAVDILAAVEASADGLQGIPGITNLKSFRLVRLTRLMKMSQFMRIFRFVMALRTLVASIVYTLKALLWALVLLLLIVYVFGVLFTQAVNDHRSDPSVEFSLEETTASEKYWSSLPLSMLSLFMSIAGGVSWQEVIPPLKAMSVVWVFFFLMFIAFSQLAVLNVVTGVFCQSAIQSAQNDDTAVMQTLMDEKEKHLKSLRKLFVQVGLSTADVITFDAFEEKLDTPPVREYFESVGLDVRDAWTFFRLLDQDGSGVVDVEEFFMGCLRFRGPARSLDVGRLIQDQRWLINNVDKIHGQLKSEILGVRRDLQGLHAFVRLQGPTEWAPSNWKA</sequence>
<dbReference type="InterPro" id="IPR018247">
    <property type="entry name" value="EF_Hand_1_Ca_BS"/>
</dbReference>
<feature type="transmembrane region" description="Helical" evidence="7">
    <location>
        <begin position="186"/>
        <end position="212"/>
    </location>
</feature>
<feature type="region of interest" description="Disordered" evidence="6">
    <location>
        <begin position="1"/>
        <end position="26"/>
    </location>
</feature>
<evidence type="ECO:0000256" key="7">
    <source>
        <dbReference type="SAM" id="Phobius"/>
    </source>
</evidence>
<dbReference type="PROSITE" id="PS50222">
    <property type="entry name" value="EF_HAND_2"/>
    <property type="match status" value="1"/>
</dbReference>
<name>A0A812RI55_9DINO</name>
<dbReference type="GO" id="GO:0005248">
    <property type="term" value="F:voltage-gated sodium channel activity"/>
    <property type="evidence" value="ECO:0007669"/>
    <property type="project" value="TreeGrafter"/>
</dbReference>
<gene>
    <name evidence="9" type="ORF">SNAT2548_LOCUS24102</name>
</gene>
<dbReference type="Gene3D" id="1.20.120.350">
    <property type="entry name" value="Voltage-gated potassium channels. Chain C"/>
    <property type="match status" value="1"/>
</dbReference>
<evidence type="ECO:0000259" key="8">
    <source>
        <dbReference type="PROSITE" id="PS50222"/>
    </source>
</evidence>
<dbReference type="Proteomes" id="UP000604046">
    <property type="component" value="Unassembled WGS sequence"/>
</dbReference>
<dbReference type="EMBL" id="CAJNDS010002346">
    <property type="protein sequence ID" value="CAE7443166.1"/>
    <property type="molecule type" value="Genomic_DNA"/>
</dbReference>
<protein>
    <recommendedName>
        <fullName evidence="8">EF-hand domain-containing protein</fullName>
    </recommendedName>
</protein>
<feature type="compositionally biased region" description="Polar residues" evidence="6">
    <location>
        <begin position="15"/>
        <end position="25"/>
    </location>
</feature>
<dbReference type="Gene3D" id="1.10.238.10">
    <property type="entry name" value="EF-hand"/>
    <property type="match status" value="1"/>
</dbReference>
<reference evidence="9" key="1">
    <citation type="submission" date="2021-02" db="EMBL/GenBank/DDBJ databases">
        <authorList>
            <person name="Dougan E. K."/>
            <person name="Rhodes N."/>
            <person name="Thang M."/>
            <person name="Chan C."/>
        </authorList>
    </citation>
    <scope>NUCLEOTIDE SEQUENCE</scope>
</reference>
<feature type="transmembrane region" description="Helical" evidence="7">
    <location>
        <begin position="301"/>
        <end position="323"/>
    </location>
</feature>
<evidence type="ECO:0000256" key="5">
    <source>
        <dbReference type="ARBA" id="ARBA00023136"/>
    </source>
</evidence>
<dbReference type="AlphaFoldDB" id="A0A812RI55"/>
<keyword evidence="4 7" id="KW-1133">Transmembrane helix</keyword>
<keyword evidence="3" id="KW-0106">Calcium</keyword>
<dbReference type="SUPFAM" id="SSF81324">
    <property type="entry name" value="Voltage-gated potassium channels"/>
    <property type="match status" value="1"/>
</dbReference>
<dbReference type="InterPro" id="IPR027359">
    <property type="entry name" value="Volt_channel_dom_sf"/>
</dbReference>
<dbReference type="Gene3D" id="1.10.287.70">
    <property type="match status" value="1"/>
</dbReference>
<feature type="transmembrane region" description="Helical" evidence="7">
    <location>
        <begin position="276"/>
        <end position="295"/>
    </location>
</feature>
<evidence type="ECO:0000313" key="10">
    <source>
        <dbReference type="Proteomes" id="UP000604046"/>
    </source>
</evidence>
<evidence type="ECO:0000256" key="3">
    <source>
        <dbReference type="ARBA" id="ARBA00022837"/>
    </source>
</evidence>
<keyword evidence="5 7" id="KW-0472">Membrane</keyword>
<organism evidence="9 10">
    <name type="scientific">Symbiodinium natans</name>
    <dbReference type="NCBI Taxonomy" id="878477"/>
    <lineage>
        <taxon>Eukaryota</taxon>
        <taxon>Sar</taxon>
        <taxon>Alveolata</taxon>
        <taxon>Dinophyceae</taxon>
        <taxon>Suessiales</taxon>
        <taxon>Symbiodiniaceae</taxon>
        <taxon>Symbiodinium</taxon>
    </lineage>
</organism>
<evidence type="ECO:0000256" key="1">
    <source>
        <dbReference type="ARBA" id="ARBA00004141"/>
    </source>
</evidence>
<dbReference type="PANTHER" id="PTHR10037">
    <property type="entry name" value="VOLTAGE-GATED CATION CHANNEL CALCIUM AND SODIUM"/>
    <property type="match status" value="1"/>
</dbReference>
<evidence type="ECO:0000256" key="4">
    <source>
        <dbReference type="ARBA" id="ARBA00022989"/>
    </source>
</evidence>
<dbReference type="InterPro" id="IPR043203">
    <property type="entry name" value="VGCC_Ca_Na"/>
</dbReference>
<dbReference type="SUPFAM" id="SSF47473">
    <property type="entry name" value="EF-hand"/>
    <property type="match status" value="1"/>
</dbReference>
<dbReference type="InterPro" id="IPR002048">
    <property type="entry name" value="EF_hand_dom"/>
</dbReference>
<evidence type="ECO:0000256" key="6">
    <source>
        <dbReference type="SAM" id="MobiDB-lite"/>
    </source>
</evidence>
<accession>A0A812RI55</accession>
<feature type="transmembrane region" description="Helical" evidence="7">
    <location>
        <begin position="344"/>
        <end position="365"/>
    </location>
</feature>
<feature type="domain" description="EF-hand" evidence="8">
    <location>
        <begin position="470"/>
        <end position="505"/>
    </location>
</feature>
<evidence type="ECO:0000313" key="9">
    <source>
        <dbReference type="EMBL" id="CAE7443166.1"/>
    </source>
</evidence>